<reference evidence="1 2" key="1">
    <citation type="submission" date="2020-04" db="EMBL/GenBank/DDBJ databases">
        <title>Flammeovirga sp. SR4, a novel species isolated from seawater.</title>
        <authorList>
            <person name="Wang X."/>
        </authorList>
    </citation>
    <scope>NUCLEOTIDE SEQUENCE [LARGE SCALE GENOMIC DNA]</scope>
    <source>
        <strain evidence="1 2">ATCC 23126</strain>
    </source>
</reference>
<proteinExistence type="predicted"/>
<sequence>MENRLFKTMPYFFIAALIILTIGNLSAQDRPKGYLSVTTSGSRVMQRDAYSKILSMDYNHYVSDSWMIGVSLIGDWERETTTSFVGDVQRSVETDQPFKSSIAIYGTYLFGKNKHWGVGGGYAKDIISGSDFKLGNDYVDGFVMYFIPIKGFGYICPRVGYVHDIQDQEQSISAGVSFSIPLGGRK</sequence>
<organism evidence="1 2">
    <name type="scientific">Flammeovirga aprica JL-4</name>
    <dbReference type="NCBI Taxonomy" id="694437"/>
    <lineage>
        <taxon>Bacteria</taxon>
        <taxon>Pseudomonadati</taxon>
        <taxon>Bacteroidota</taxon>
        <taxon>Cytophagia</taxon>
        <taxon>Cytophagales</taxon>
        <taxon>Flammeovirgaceae</taxon>
        <taxon>Flammeovirga</taxon>
    </lineage>
</organism>
<evidence type="ECO:0000313" key="2">
    <source>
        <dbReference type="Proteomes" id="UP000576082"/>
    </source>
</evidence>
<keyword evidence="2" id="KW-1185">Reference proteome</keyword>
<name>A0A7X9RX93_9BACT</name>
<accession>A0A7X9RX93</accession>
<dbReference type="EMBL" id="JABANE010000063">
    <property type="protein sequence ID" value="NME70387.1"/>
    <property type="molecule type" value="Genomic_DNA"/>
</dbReference>
<evidence type="ECO:0000313" key="1">
    <source>
        <dbReference type="EMBL" id="NME70387.1"/>
    </source>
</evidence>
<evidence type="ECO:0008006" key="3">
    <source>
        <dbReference type="Google" id="ProtNLM"/>
    </source>
</evidence>
<protein>
    <recommendedName>
        <fullName evidence="3">Outer membrane protein beta-barrel domain-containing protein</fullName>
    </recommendedName>
</protein>
<dbReference type="Proteomes" id="UP000576082">
    <property type="component" value="Unassembled WGS sequence"/>
</dbReference>
<comment type="caution">
    <text evidence="1">The sequence shown here is derived from an EMBL/GenBank/DDBJ whole genome shotgun (WGS) entry which is preliminary data.</text>
</comment>
<dbReference type="AlphaFoldDB" id="A0A7X9RX93"/>
<dbReference type="RefSeq" id="WP_169658627.1">
    <property type="nucleotide sequence ID" value="NZ_JABANE010000063.1"/>
</dbReference>
<gene>
    <name evidence="1" type="ORF">HHU12_20590</name>
</gene>